<dbReference type="GeneID" id="19170634"/>
<protein>
    <submittedName>
        <fullName evidence="1">Uncharacterized protein</fullName>
    </submittedName>
</protein>
<dbReference type="EMBL" id="AMGY01000005">
    <property type="protein sequence ID" value="EXJ82711.1"/>
    <property type="molecule type" value="Genomic_DNA"/>
</dbReference>
<gene>
    <name evidence="1" type="ORF">A1O3_06525</name>
</gene>
<dbReference type="RefSeq" id="XP_007734834.1">
    <property type="nucleotide sequence ID" value="XM_007736644.1"/>
</dbReference>
<reference evidence="1 2" key="1">
    <citation type="submission" date="2013-03" db="EMBL/GenBank/DDBJ databases">
        <title>The Genome Sequence of Capronia epimyces CBS 606.96.</title>
        <authorList>
            <consortium name="The Broad Institute Genomics Platform"/>
            <person name="Cuomo C."/>
            <person name="de Hoog S."/>
            <person name="Gorbushina A."/>
            <person name="Walker B."/>
            <person name="Young S.K."/>
            <person name="Zeng Q."/>
            <person name="Gargeya S."/>
            <person name="Fitzgerald M."/>
            <person name="Haas B."/>
            <person name="Abouelleil A."/>
            <person name="Allen A.W."/>
            <person name="Alvarado L."/>
            <person name="Arachchi H.M."/>
            <person name="Berlin A.M."/>
            <person name="Chapman S.B."/>
            <person name="Gainer-Dewar J."/>
            <person name="Goldberg J."/>
            <person name="Griggs A."/>
            <person name="Gujja S."/>
            <person name="Hansen M."/>
            <person name="Howarth C."/>
            <person name="Imamovic A."/>
            <person name="Ireland A."/>
            <person name="Larimer J."/>
            <person name="McCowan C."/>
            <person name="Murphy C."/>
            <person name="Pearson M."/>
            <person name="Poon T.W."/>
            <person name="Priest M."/>
            <person name="Roberts A."/>
            <person name="Saif S."/>
            <person name="Shea T."/>
            <person name="Sisk P."/>
            <person name="Sykes S."/>
            <person name="Wortman J."/>
            <person name="Nusbaum C."/>
            <person name="Birren B."/>
        </authorList>
    </citation>
    <scope>NUCLEOTIDE SEQUENCE [LARGE SCALE GENOMIC DNA]</scope>
    <source>
        <strain evidence="1 2">CBS 606.96</strain>
    </source>
</reference>
<dbReference type="Proteomes" id="UP000019478">
    <property type="component" value="Unassembled WGS sequence"/>
</dbReference>
<organism evidence="1 2">
    <name type="scientific">Capronia epimyces CBS 606.96</name>
    <dbReference type="NCBI Taxonomy" id="1182542"/>
    <lineage>
        <taxon>Eukaryota</taxon>
        <taxon>Fungi</taxon>
        <taxon>Dikarya</taxon>
        <taxon>Ascomycota</taxon>
        <taxon>Pezizomycotina</taxon>
        <taxon>Eurotiomycetes</taxon>
        <taxon>Chaetothyriomycetidae</taxon>
        <taxon>Chaetothyriales</taxon>
        <taxon>Herpotrichiellaceae</taxon>
        <taxon>Capronia</taxon>
    </lineage>
</organism>
<proteinExistence type="predicted"/>
<sequence length="93" mass="10281">MMLDSVSPTTLFGEDDNQTMPHGKALIPYTPISPAFAQAVFDLPGHHYSIFAADNVSFDLALVLITAELNVVFCIPKVAELSRQMRRALDIFQ</sequence>
<name>W9Y0E5_9EURO</name>
<evidence type="ECO:0000313" key="1">
    <source>
        <dbReference type="EMBL" id="EXJ82711.1"/>
    </source>
</evidence>
<dbReference type="HOGENOM" id="CLU_2399451_0_0_1"/>
<keyword evidence="2" id="KW-1185">Reference proteome</keyword>
<evidence type="ECO:0000313" key="2">
    <source>
        <dbReference type="Proteomes" id="UP000019478"/>
    </source>
</evidence>
<comment type="caution">
    <text evidence="1">The sequence shown here is derived from an EMBL/GenBank/DDBJ whole genome shotgun (WGS) entry which is preliminary data.</text>
</comment>
<dbReference type="AlphaFoldDB" id="W9Y0E5"/>
<accession>W9Y0E5</accession>